<accession>A0ABD2WGR5</accession>
<evidence type="ECO:0000313" key="4">
    <source>
        <dbReference type="Proteomes" id="UP001627154"/>
    </source>
</evidence>
<dbReference type="Pfam" id="PF01395">
    <property type="entry name" value="PBP_GOBP"/>
    <property type="match status" value="1"/>
</dbReference>
<evidence type="ECO:0000313" key="3">
    <source>
        <dbReference type="EMBL" id="KAL3392188.1"/>
    </source>
</evidence>
<protein>
    <submittedName>
        <fullName evidence="3">Uncharacterized protein</fullName>
    </submittedName>
</protein>
<comment type="caution">
    <text evidence="3">The sequence shown here is derived from an EMBL/GenBank/DDBJ whole genome shotgun (WGS) entry which is preliminary data.</text>
</comment>
<dbReference type="InterPro" id="IPR006170">
    <property type="entry name" value="PBP/GOBP"/>
</dbReference>
<feature type="chain" id="PRO_5044806460" evidence="2">
    <location>
        <begin position="21"/>
        <end position="167"/>
    </location>
</feature>
<evidence type="ECO:0000256" key="2">
    <source>
        <dbReference type="SAM" id="SignalP"/>
    </source>
</evidence>
<keyword evidence="1 2" id="KW-0732">Signal</keyword>
<dbReference type="SMART" id="SM00708">
    <property type="entry name" value="PhBP"/>
    <property type="match status" value="1"/>
</dbReference>
<dbReference type="SUPFAM" id="SSF47565">
    <property type="entry name" value="Insect pheromone/odorant-binding proteins"/>
    <property type="match status" value="1"/>
</dbReference>
<dbReference type="CDD" id="cd23992">
    <property type="entry name" value="PBP_GOBP"/>
    <property type="match status" value="1"/>
</dbReference>
<dbReference type="PANTHER" id="PTHR11857">
    <property type="entry name" value="ODORANT BINDING PROTEIN-RELATED"/>
    <property type="match status" value="1"/>
</dbReference>
<organism evidence="3 4">
    <name type="scientific">Trichogramma kaykai</name>
    <dbReference type="NCBI Taxonomy" id="54128"/>
    <lineage>
        <taxon>Eukaryota</taxon>
        <taxon>Metazoa</taxon>
        <taxon>Ecdysozoa</taxon>
        <taxon>Arthropoda</taxon>
        <taxon>Hexapoda</taxon>
        <taxon>Insecta</taxon>
        <taxon>Pterygota</taxon>
        <taxon>Neoptera</taxon>
        <taxon>Endopterygota</taxon>
        <taxon>Hymenoptera</taxon>
        <taxon>Apocrita</taxon>
        <taxon>Proctotrupomorpha</taxon>
        <taxon>Chalcidoidea</taxon>
        <taxon>Trichogrammatidae</taxon>
        <taxon>Trichogramma</taxon>
    </lineage>
</organism>
<dbReference type="Gene3D" id="1.10.238.20">
    <property type="entry name" value="Pheromone/general odorant binding protein domain"/>
    <property type="match status" value="1"/>
</dbReference>
<gene>
    <name evidence="3" type="ORF">TKK_013490</name>
</gene>
<sequence>MKSERFLFLLVVLCARGSESAEPPKEIKVLLEIVREKCHRETGVDIGLCFIHIDQFMYAIIFSIFSEHVEKTMDGYFHDSEVLGCYFSCVFNSFDLLDHEGHMDFDKMLTKLSAVQSFTHAPEIVAACRHITGPNPCRSALNIMQCFHKANPDVNTSSYKFDGNKVS</sequence>
<evidence type="ECO:0000256" key="1">
    <source>
        <dbReference type="ARBA" id="ARBA00022729"/>
    </source>
</evidence>
<proteinExistence type="predicted"/>
<dbReference type="InterPro" id="IPR036728">
    <property type="entry name" value="PBP_GOBP_sf"/>
</dbReference>
<name>A0ABD2WGR5_9HYME</name>
<dbReference type="AlphaFoldDB" id="A0ABD2WGR5"/>
<dbReference type="Proteomes" id="UP001627154">
    <property type="component" value="Unassembled WGS sequence"/>
</dbReference>
<dbReference type="EMBL" id="JBJJXI010000107">
    <property type="protein sequence ID" value="KAL3392188.1"/>
    <property type="molecule type" value="Genomic_DNA"/>
</dbReference>
<reference evidence="3 4" key="1">
    <citation type="journal article" date="2024" name="bioRxiv">
        <title>A reference genome for Trichogramma kaykai: A tiny desert-dwelling parasitoid wasp with competing sex-ratio distorters.</title>
        <authorList>
            <person name="Culotta J."/>
            <person name="Lindsey A.R."/>
        </authorList>
    </citation>
    <scope>NUCLEOTIDE SEQUENCE [LARGE SCALE GENOMIC DNA]</scope>
    <source>
        <strain evidence="3 4">KSX58</strain>
    </source>
</reference>
<feature type="signal peptide" evidence="2">
    <location>
        <begin position="1"/>
        <end position="20"/>
    </location>
</feature>
<keyword evidence="4" id="KW-1185">Reference proteome</keyword>